<keyword evidence="3" id="KW-1185">Reference proteome</keyword>
<evidence type="ECO:0000313" key="2">
    <source>
        <dbReference type="EMBL" id="GAA3511804.1"/>
    </source>
</evidence>
<proteinExistence type="predicted"/>
<evidence type="ECO:0000313" key="3">
    <source>
        <dbReference type="Proteomes" id="UP001499841"/>
    </source>
</evidence>
<protein>
    <submittedName>
        <fullName evidence="2">Uncharacterized protein</fullName>
    </submittedName>
</protein>
<dbReference type="Proteomes" id="UP001499841">
    <property type="component" value="Unassembled WGS sequence"/>
</dbReference>
<gene>
    <name evidence="2" type="ORF">GCM10022262_39940</name>
</gene>
<sequence length="171" mass="16334">MRVRGRRRRGRGVALGSQCGDGSAQLGDRLPDPLGLGAHGVELLAHLGGAGLGARRAFGLAVGAPIGGAGTFVGGSPGDLGRLGPRDGLVPLVLGPRGELVGDARVGLGGGVEVGAGLVQLGGKVGAELLELGGEVLALPGGLPGGSVGLLAFGLRAALGLLGPGGEAAKL</sequence>
<comment type="caution">
    <text evidence="2">The sequence shown here is derived from an EMBL/GenBank/DDBJ whole genome shotgun (WGS) entry which is preliminary data.</text>
</comment>
<evidence type="ECO:0000256" key="1">
    <source>
        <dbReference type="SAM" id="MobiDB-lite"/>
    </source>
</evidence>
<accession>A0ABP6UPM9</accession>
<feature type="region of interest" description="Disordered" evidence="1">
    <location>
        <begin position="1"/>
        <end position="26"/>
    </location>
</feature>
<reference evidence="3" key="1">
    <citation type="journal article" date="2019" name="Int. J. Syst. Evol. Microbiol.">
        <title>The Global Catalogue of Microorganisms (GCM) 10K type strain sequencing project: providing services to taxonomists for standard genome sequencing and annotation.</title>
        <authorList>
            <consortium name="The Broad Institute Genomics Platform"/>
            <consortium name="The Broad Institute Genome Sequencing Center for Infectious Disease"/>
            <person name="Wu L."/>
            <person name="Ma J."/>
        </authorList>
    </citation>
    <scope>NUCLEOTIDE SEQUENCE [LARGE SCALE GENOMIC DNA]</scope>
    <source>
        <strain evidence="3">JCM 17459</strain>
    </source>
</reference>
<organism evidence="2 3">
    <name type="scientific">Georgenia daeguensis</name>
    <dbReference type="NCBI Taxonomy" id="908355"/>
    <lineage>
        <taxon>Bacteria</taxon>
        <taxon>Bacillati</taxon>
        <taxon>Actinomycetota</taxon>
        <taxon>Actinomycetes</taxon>
        <taxon>Micrococcales</taxon>
        <taxon>Bogoriellaceae</taxon>
        <taxon>Georgenia</taxon>
    </lineage>
</organism>
<feature type="compositionally biased region" description="Basic residues" evidence="1">
    <location>
        <begin position="1"/>
        <end position="11"/>
    </location>
</feature>
<dbReference type="EMBL" id="BAABBA010000034">
    <property type="protein sequence ID" value="GAA3511804.1"/>
    <property type="molecule type" value="Genomic_DNA"/>
</dbReference>
<dbReference type="RefSeq" id="WP_345045194.1">
    <property type="nucleotide sequence ID" value="NZ_BAABBA010000034.1"/>
</dbReference>
<name>A0ABP6UPM9_9MICO</name>